<dbReference type="EMBL" id="FOLS01000017">
    <property type="protein sequence ID" value="SFD12139.1"/>
    <property type="molecule type" value="Genomic_DNA"/>
</dbReference>
<accession>A0AAQ1HPV3</accession>
<dbReference type="RefSeq" id="WP_074981255.1">
    <property type="nucleotide sequence ID" value="NZ_FOLS01000017.1"/>
</dbReference>
<name>A0AAQ1HPV3_9PSED</name>
<dbReference type="Proteomes" id="UP000183385">
    <property type="component" value="Unassembled WGS sequence"/>
</dbReference>
<evidence type="ECO:0000313" key="2">
    <source>
        <dbReference type="EMBL" id="SFD12139.1"/>
    </source>
</evidence>
<dbReference type="InterPro" id="IPR015102">
    <property type="entry name" value="Tscrpt_reg_HTH_FeoC"/>
</dbReference>
<evidence type="ECO:0000313" key="3">
    <source>
        <dbReference type="Proteomes" id="UP000183385"/>
    </source>
</evidence>
<reference evidence="2 3" key="1">
    <citation type="submission" date="2016-10" db="EMBL/GenBank/DDBJ databases">
        <authorList>
            <person name="Varghese N."/>
            <person name="Submissions S."/>
        </authorList>
    </citation>
    <scope>NUCLEOTIDE SEQUENCE [LARGE SCALE GENOMIC DNA]</scope>
    <source>
        <strain evidence="2 3">LMG 18378</strain>
    </source>
</reference>
<evidence type="ECO:0000259" key="1">
    <source>
        <dbReference type="Pfam" id="PF09012"/>
    </source>
</evidence>
<gene>
    <name evidence="2" type="ORF">SAMN05216577_11746</name>
</gene>
<proteinExistence type="predicted"/>
<dbReference type="InterPro" id="IPR036388">
    <property type="entry name" value="WH-like_DNA-bd_sf"/>
</dbReference>
<dbReference type="Pfam" id="PF09012">
    <property type="entry name" value="FeoC"/>
    <property type="match status" value="1"/>
</dbReference>
<protein>
    <submittedName>
        <fullName evidence="2">FeoC like transcriptional regulator</fullName>
    </submittedName>
</protein>
<dbReference type="Gene3D" id="1.10.10.10">
    <property type="entry name" value="Winged helix-like DNA-binding domain superfamily/Winged helix DNA-binding domain"/>
    <property type="match status" value="1"/>
</dbReference>
<organism evidence="2 3">
    <name type="scientific">Pseudomonas citronellolis</name>
    <dbReference type="NCBI Taxonomy" id="53408"/>
    <lineage>
        <taxon>Bacteria</taxon>
        <taxon>Pseudomonadati</taxon>
        <taxon>Pseudomonadota</taxon>
        <taxon>Gammaproteobacteria</taxon>
        <taxon>Pseudomonadales</taxon>
        <taxon>Pseudomonadaceae</taxon>
        <taxon>Pseudomonas</taxon>
    </lineage>
</organism>
<keyword evidence="3" id="KW-1185">Reference proteome</keyword>
<dbReference type="SUPFAM" id="SSF46785">
    <property type="entry name" value="Winged helix' DNA-binding domain"/>
    <property type="match status" value="1"/>
</dbReference>
<sequence>MILSQLSDYLKLHGRVSLHDMQHYLDTTPEALEGMLAVLERKGRIRRLPSGTSCGGGTCCKCDPASIVVYEWVAAASPGNG</sequence>
<comment type="caution">
    <text evidence="2">The sequence shown here is derived from an EMBL/GenBank/DDBJ whole genome shotgun (WGS) entry which is preliminary data.</text>
</comment>
<feature type="domain" description="Transcriptional regulator HTH-type FeoC" evidence="1">
    <location>
        <begin position="2"/>
        <end position="71"/>
    </location>
</feature>
<dbReference type="InterPro" id="IPR036390">
    <property type="entry name" value="WH_DNA-bd_sf"/>
</dbReference>
<dbReference type="AlphaFoldDB" id="A0AAQ1HPV3"/>